<feature type="non-terminal residue" evidence="1">
    <location>
        <position position="1"/>
    </location>
</feature>
<keyword evidence="2" id="KW-1185">Reference proteome</keyword>
<sequence length="81" mass="9594">FGAKYTSYRLNKQGSNYLLRETNRAYQEELTSQTIDSDKPGRSWTVYKNVPTWEEQVKKRVHEVAQKQYIEAHGTELEKQI</sequence>
<proteinExistence type="predicted"/>
<name>A0ACA9PTY5_9GLOM</name>
<evidence type="ECO:0000313" key="2">
    <source>
        <dbReference type="Proteomes" id="UP000789920"/>
    </source>
</evidence>
<evidence type="ECO:0000313" key="1">
    <source>
        <dbReference type="EMBL" id="CAG8724410.1"/>
    </source>
</evidence>
<reference evidence="1" key="1">
    <citation type="submission" date="2021-06" db="EMBL/GenBank/DDBJ databases">
        <authorList>
            <person name="Kallberg Y."/>
            <person name="Tangrot J."/>
            <person name="Rosling A."/>
        </authorList>
    </citation>
    <scope>NUCLEOTIDE SEQUENCE</scope>
    <source>
        <strain evidence="1">MA461A</strain>
    </source>
</reference>
<protein>
    <submittedName>
        <fullName evidence="1">15367_t:CDS:1</fullName>
    </submittedName>
</protein>
<dbReference type="Proteomes" id="UP000789920">
    <property type="component" value="Unassembled WGS sequence"/>
</dbReference>
<organism evidence="1 2">
    <name type="scientific">Racocetra persica</name>
    <dbReference type="NCBI Taxonomy" id="160502"/>
    <lineage>
        <taxon>Eukaryota</taxon>
        <taxon>Fungi</taxon>
        <taxon>Fungi incertae sedis</taxon>
        <taxon>Mucoromycota</taxon>
        <taxon>Glomeromycotina</taxon>
        <taxon>Glomeromycetes</taxon>
        <taxon>Diversisporales</taxon>
        <taxon>Gigasporaceae</taxon>
        <taxon>Racocetra</taxon>
    </lineage>
</organism>
<gene>
    <name evidence="1" type="ORF">RPERSI_LOCUS11580</name>
</gene>
<accession>A0ACA9PTY5</accession>
<dbReference type="EMBL" id="CAJVQC010023906">
    <property type="protein sequence ID" value="CAG8724410.1"/>
    <property type="molecule type" value="Genomic_DNA"/>
</dbReference>
<comment type="caution">
    <text evidence="1">The sequence shown here is derived from an EMBL/GenBank/DDBJ whole genome shotgun (WGS) entry which is preliminary data.</text>
</comment>